<organism evidence="3 4">
    <name type="scientific">Acaulospora morrowiae</name>
    <dbReference type="NCBI Taxonomy" id="94023"/>
    <lineage>
        <taxon>Eukaryota</taxon>
        <taxon>Fungi</taxon>
        <taxon>Fungi incertae sedis</taxon>
        <taxon>Mucoromycota</taxon>
        <taxon>Glomeromycotina</taxon>
        <taxon>Glomeromycetes</taxon>
        <taxon>Diversisporales</taxon>
        <taxon>Acaulosporaceae</taxon>
        <taxon>Acaulospora</taxon>
    </lineage>
</organism>
<dbReference type="PANTHER" id="PTHR45648:SF22">
    <property type="entry name" value="GDSL LIPASE_ACYLHYDROLASE FAMILY PROTEIN (AFU_ORTHOLOGUE AFUA_4G14700)"/>
    <property type="match status" value="1"/>
</dbReference>
<name>A0A9N9ABJ8_9GLOM</name>
<dbReference type="CDD" id="cd01846">
    <property type="entry name" value="fatty_acyltransferase_like"/>
    <property type="match status" value="1"/>
</dbReference>
<protein>
    <submittedName>
        <fullName evidence="3">12161_t:CDS:1</fullName>
    </submittedName>
</protein>
<evidence type="ECO:0000256" key="2">
    <source>
        <dbReference type="SAM" id="SignalP"/>
    </source>
</evidence>
<keyword evidence="2" id="KW-0732">Signal</keyword>
<sequence>MAIMKFKNYLRAFMLLALALTTSAEIEFESFVVFGDGLSDTGNVYKLTKHEFPPSPPYYKGRFSNGKIWVDYFVEEHKVKLYDYAYGNAPSDNTLVQTFTGPKKVIVPGVFQQVNEFLEKDSKKINVEKTLFAVVLNSADYIFTLGKIDAAKVVERVGNSIKKLHESGDAKYIFVSTIPPIDRFPGMKGLSTETTDLIESKIALHNKLLLQFLDDFRAKHSEVTLYVLSQTTEMADHMFEPETLKELGITVSDKACVPDNGFAGKDSIVCDHPEEYAFFDTMHSVNTKIHKYISDEVTKHIWL</sequence>
<dbReference type="InterPro" id="IPR051058">
    <property type="entry name" value="GDSL_Est/Lipase"/>
</dbReference>
<evidence type="ECO:0000313" key="4">
    <source>
        <dbReference type="Proteomes" id="UP000789342"/>
    </source>
</evidence>
<accession>A0A9N9ABJ8</accession>
<dbReference type="InterPro" id="IPR001087">
    <property type="entry name" value="GDSL"/>
</dbReference>
<keyword evidence="1" id="KW-0378">Hydrolase</keyword>
<reference evidence="3" key="1">
    <citation type="submission" date="2021-06" db="EMBL/GenBank/DDBJ databases">
        <authorList>
            <person name="Kallberg Y."/>
            <person name="Tangrot J."/>
            <person name="Rosling A."/>
        </authorList>
    </citation>
    <scope>NUCLEOTIDE SEQUENCE</scope>
    <source>
        <strain evidence="3">CL551</strain>
    </source>
</reference>
<dbReference type="InterPro" id="IPR036514">
    <property type="entry name" value="SGNH_hydro_sf"/>
</dbReference>
<feature type="signal peptide" evidence="2">
    <location>
        <begin position="1"/>
        <end position="24"/>
    </location>
</feature>
<dbReference type="Proteomes" id="UP000789342">
    <property type="component" value="Unassembled WGS sequence"/>
</dbReference>
<comment type="caution">
    <text evidence="3">The sequence shown here is derived from an EMBL/GenBank/DDBJ whole genome shotgun (WGS) entry which is preliminary data.</text>
</comment>
<dbReference type="OrthoDB" id="1600564at2759"/>
<evidence type="ECO:0000256" key="1">
    <source>
        <dbReference type="ARBA" id="ARBA00022801"/>
    </source>
</evidence>
<dbReference type="EMBL" id="CAJVPV010002444">
    <property type="protein sequence ID" value="CAG8526228.1"/>
    <property type="molecule type" value="Genomic_DNA"/>
</dbReference>
<dbReference type="Pfam" id="PF00657">
    <property type="entry name" value="Lipase_GDSL"/>
    <property type="match status" value="1"/>
</dbReference>
<dbReference type="Gene3D" id="3.40.50.1110">
    <property type="entry name" value="SGNH hydrolase"/>
    <property type="match status" value="1"/>
</dbReference>
<evidence type="ECO:0000313" key="3">
    <source>
        <dbReference type="EMBL" id="CAG8526228.1"/>
    </source>
</evidence>
<dbReference type="GO" id="GO:0016788">
    <property type="term" value="F:hydrolase activity, acting on ester bonds"/>
    <property type="evidence" value="ECO:0007669"/>
    <property type="project" value="InterPro"/>
</dbReference>
<dbReference type="AlphaFoldDB" id="A0A9N9ABJ8"/>
<gene>
    <name evidence="3" type="ORF">AMORRO_LOCUS4451</name>
</gene>
<dbReference type="PANTHER" id="PTHR45648">
    <property type="entry name" value="GDSL LIPASE/ACYLHYDROLASE FAMILY PROTEIN (AFU_ORTHOLOGUE AFUA_4G14700)"/>
    <property type="match status" value="1"/>
</dbReference>
<keyword evidence="4" id="KW-1185">Reference proteome</keyword>
<feature type="chain" id="PRO_5040400014" evidence="2">
    <location>
        <begin position="25"/>
        <end position="303"/>
    </location>
</feature>
<proteinExistence type="predicted"/>